<evidence type="ECO:0000313" key="10">
    <source>
        <dbReference type="EMBL" id="MFD1315921.1"/>
    </source>
</evidence>
<proteinExistence type="inferred from homology"/>
<evidence type="ECO:0000256" key="3">
    <source>
        <dbReference type="ARBA" id="ARBA00022741"/>
    </source>
</evidence>
<dbReference type="InterPro" id="IPR041715">
    <property type="entry name" value="HisRS-like_core"/>
</dbReference>
<keyword evidence="3 8" id="KW-0547">Nucleotide-binding</keyword>
<evidence type="ECO:0000256" key="5">
    <source>
        <dbReference type="ARBA" id="ARBA00022917"/>
    </source>
</evidence>
<evidence type="ECO:0000256" key="4">
    <source>
        <dbReference type="ARBA" id="ARBA00022840"/>
    </source>
</evidence>
<dbReference type="Pfam" id="PF13393">
    <property type="entry name" value="tRNA-synt_His"/>
    <property type="match status" value="1"/>
</dbReference>
<keyword evidence="11" id="KW-1185">Reference proteome</keyword>
<dbReference type="SUPFAM" id="SSF52954">
    <property type="entry name" value="Class II aaRS ABD-related"/>
    <property type="match status" value="1"/>
</dbReference>
<dbReference type="PROSITE" id="PS50862">
    <property type="entry name" value="AA_TRNA_LIGASE_II"/>
    <property type="match status" value="1"/>
</dbReference>
<keyword evidence="2 8" id="KW-0436">Ligase</keyword>
<dbReference type="PANTHER" id="PTHR11476:SF7">
    <property type="entry name" value="HISTIDINE--TRNA LIGASE"/>
    <property type="match status" value="1"/>
</dbReference>
<evidence type="ECO:0000256" key="8">
    <source>
        <dbReference type="HAMAP-Rule" id="MF_00127"/>
    </source>
</evidence>
<dbReference type="GO" id="GO:0004821">
    <property type="term" value="F:histidine-tRNA ligase activity"/>
    <property type="evidence" value="ECO:0007669"/>
    <property type="project" value="UniProtKB-EC"/>
</dbReference>
<feature type="domain" description="Aminoacyl-transfer RNA synthetases class-II family profile" evidence="9">
    <location>
        <begin position="253"/>
        <end position="495"/>
    </location>
</feature>
<evidence type="ECO:0000256" key="2">
    <source>
        <dbReference type="ARBA" id="ARBA00022598"/>
    </source>
</evidence>
<sequence>MKPNIPKGTRDFGPEELAKRNYLFQTISKEFLKFGFQPIETPSFENSSTLMGKYGEEGDRLIFKILNSGDFKTKELSNIVREVQLLSLTVSRIFKDVLNDLDKFEIEVGRKPNFYELERNKNELKSFIEEKYQYRVNQNISLIIGYIDSHKSIERLFLEGSISELFKDKIFEFFNKYIGITENTSERLENNEMQKLFPFIEEVYGKIIDELSEYRKRFSKNISNEISEKALRYDLTVPFARYVAQHQNEITFPFKRYQIQPVWRADRPQKGRFREFYQCDADVVGSDSLWQEVEFVQLYDAVFTELKLPVIIKLNNRKILAGIAELIGESDKLIDFTVALDKLDKIGIEKVTEEMKIKGISDDAIEKVRPLLTLQGDNFEKLEQIDALLKDSHIGKKGVEELTFVLRNLEKLGLESSELLLDITLARGLNYYTGAIFEVQAKNVEMGSVGGGGRYDDLTGIFGLKGISGVGISFGLDRIYLVLEELNLFEKVKIPKPKALFINFGEDEALYSLKAIKRLRFLGISSELFPNADKLKKQLNYANKREIEYVVMAGVEEIEKGIYTLKNMIRGDQTNCDLNDLALMLGNK</sequence>
<gene>
    <name evidence="8 10" type="primary">hisS</name>
    <name evidence="10" type="ORF">ACFQ39_09855</name>
</gene>
<dbReference type="InterPro" id="IPR006195">
    <property type="entry name" value="aa-tRNA-synth_II"/>
</dbReference>
<keyword evidence="8" id="KW-0963">Cytoplasm</keyword>
<dbReference type="PANTHER" id="PTHR11476">
    <property type="entry name" value="HISTIDYL-TRNA SYNTHETASE"/>
    <property type="match status" value="1"/>
</dbReference>
<dbReference type="SUPFAM" id="SSF55681">
    <property type="entry name" value="Class II aaRS and biotin synthetases"/>
    <property type="match status" value="1"/>
</dbReference>
<keyword evidence="6 8" id="KW-0030">Aminoacyl-tRNA synthetase</keyword>
<dbReference type="Gene3D" id="3.40.50.800">
    <property type="entry name" value="Anticodon-binding domain"/>
    <property type="match status" value="1"/>
</dbReference>
<evidence type="ECO:0000259" key="9">
    <source>
        <dbReference type="PROSITE" id="PS50862"/>
    </source>
</evidence>
<dbReference type="InterPro" id="IPR045864">
    <property type="entry name" value="aa-tRNA-synth_II/BPL/LPL"/>
</dbReference>
<reference evidence="11" key="1">
    <citation type="journal article" date="2019" name="Int. J. Syst. Evol. Microbiol.">
        <title>The Global Catalogue of Microorganisms (GCM) 10K type strain sequencing project: providing services to taxonomists for standard genome sequencing and annotation.</title>
        <authorList>
            <consortium name="The Broad Institute Genomics Platform"/>
            <consortium name="The Broad Institute Genome Sequencing Center for Infectious Disease"/>
            <person name="Wu L."/>
            <person name="Ma J."/>
        </authorList>
    </citation>
    <scope>NUCLEOTIDE SEQUENCE [LARGE SCALE GENOMIC DNA]</scope>
    <source>
        <strain evidence="11">CCUG 61485</strain>
    </source>
</reference>
<dbReference type="InterPro" id="IPR036621">
    <property type="entry name" value="Anticodon-bd_dom_sf"/>
</dbReference>
<comment type="caution">
    <text evidence="10">The sequence shown here is derived from an EMBL/GenBank/DDBJ whole genome shotgun (WGS) entry which is preliminary data.</text>
</comment>
<keyword evidence="5 8" id="KW-0648">Protein biosynthesis</keyword>
<evidence type="ECO:0000256" key="1">
    <source>
        <dbReference type="ARBA" id="ARBA00008226"/>
    </source>
</evidence>
<comment type="similarity">
    <text evidence="1 8">Belongs to the class-II aminoacyl-tRNA synthetase family.</text>
</comment>
<dbReference type="CDD" id="cd00773">
    <property type="entry name" value="HisRS-like_core"/>
    <property type="match status" value="1"/>
</dbReference>
<protein>
    <recommendedName>
        <fullName evidence="8">Histidine--tRNA ligase</fullName>
        <ecNumber evidence="8">6.1.1.21</ecNumber>
    </recommendedName>
    <alternativeName>
        <fullName evidence="8">Histidyl-tRNA synthetase</fullName>
        <shortName evidence="8">HisRS</shortName>
    </alternativeName>
</protein>
<name>A0ABW3Y270_9FLAO</name>
<evidence type="ECO:0000313" key="11">
    <source>
        <dbReference type="Proteomes" id="UP001597201"/>
    </source>
</evidence>
<comment type="subunit">
    <text evidence="8">Homodimer.</text>
</comment>
<dbReference type="NCBIfam" id="TIGR00442">
    <property type="entry name" value="hisS"/>
    <property type="match status" value="1"/>
</dbReference>
<organism evidence="10 11">
    <name type="scientific">Namhaeicola litoreus</name>
    <dbReference type="NCBI Taxonomy" id="1052145"/>
    <lineage>
        <taxon>Bacteria</taxon>
        <taxon>Pseudomonadati</taxon>
        <taxon>Bacteroidota</taxon>
        <taxon>Flavobacteriia</taxon>
        <taxon>Flavobacteriales</taxon>
        <taxon>Flavobacteriaceae</taxon>
        <taxon>Namhaeicola</taxon>
    </lineage>
</organism>
<keyword evidence="4 8" id="KW-0067">ATP-binding</keyword>
<dbReference type="RefSeq" id="WP_377178555.1">
    <property type="nucleotide sequence ID" value="NZ_JBHTMY010000003.1"/>
</dbReference>
<comment type="subcellular location">
    <subcellularLocation>
        <location evidence="8">Cytoplasm</location>
    </subcellularLocation>
</comment>
<evidence type="ECO:0000256" key="6">
    <source>
        <dbReference type="ARBA" id="ARBA00023146"/>
    </source>
</evidence>
<dbReference type="Pfam" id="PF03129">
    <property type="entry name" value="HGTP_anticodon"/>
    <property type="match status" value="1"/>
</dbReference>
<dbReference type="InterPro" id="IPR004154">
    <property type="entry name" value="Anticodon-bd"/>
</dbReference>
<dbReference type="Proteomes" id="UP001597201">
    <property type="component" value="Unassembled WGS sequence"/>
</dbReference>
<dbReference type="EMBL" id="JBHTMY010000003">
    <property type="protein sequence ID" value="MFD1315921.1"/>
    <property type="molecule type" value="Genomic_DNA"/>
</dbReference>
<dbReference type="InterPro" id="IPR015807">
    <property type="entry name" value="His-tRNA-ligase"/>
</dbReference>
<dbReference type="EC" id="6.1.1.21" evidence="8"/>
<comment type="catalytic activity">
    <reaction evidence="7 8">
        <text>tRNA(His) + L-histidine + ATP = L-histidyl-tRNA(His) + AMP + diphosphate + H(+)</text>
        <dbReference type="Rhea" id="RHEA:17313"/>
        <dbReference type="Rhea" id="RHEA-COMP:9665"/>
        <dbReference type="Rhea" id="RHEA-COMP:9689"/>
        <dbReference type="ChEBI" id="CHEBI:15378"/>
        <dbReference type="ChEBI" id="CHEBI:30616"/>
        <dbReference type="ChEBI" id="CHEBI:33019"/>
        <dbReference type="ChEBI" id="CHEBI:57595"/>
        <dbReference type="ChEBI" id="CHEBI:78442"/>
        <dbReference type="ChEBI" id="CHEBI:78527"/>
        <dbReference type="ChEBI" id="CHEBI:456215"/>
        <dbReference type="EC" id="6.1.1.21"/>
    </reaction>
</comment>
<dbReference type="HAMAP" id="MF_00127">
    <property type="entry name" value="His_tRNA_synth"/>
    <property type="match status" value="1"/>
</dbReference>
<evidence type="ECO:0000256" key="7">
    <source>
        <dbReference type="ARBA" id="ARBA00047639"/>
    </source>
</evidence>
<dbReference type="Gene3D" id="3.30.930.10">
    <property type="entry name" value="Bira Bifunctional Protein, Domain 2"/>
    <property type="match status" value="2"/>
</dbReference>
<accession>A0ABW3Y270</accession>